<dbReference type="RefSeq" id="YP_007517007.1">
    <property type="nucleotide sequence ID" value="NC_020460.2"/>
</dbReference>
<dbReference type="AlphaFoldDB" id="M1EV93"/>
<dbReference type="EMBL" id="JQ237893">
    <property type="protein sequence ID" value="AEY70780.1"/>
    <property type="molecule type" value="Genomic_DNA"/>
</dbReference>
<keyword evidence="1" id="KW-0150">Chloroplast</keyword>
<accession>M1EV93</accession>
<geneLocation type="chloroplast" evidence="1"/>
<sequence>MQIIKNINTNNPSRNWDFVIGHTEFTKENLFLTDCFKDKWSLLLRSFQHYGITFILFYFRSKVIDSKLTYFLHVYVEFDKTCRLSYIQNLFNYCDGALTIISQKKAIKGSRSNIRDFILFCGSFKKNIFWLGRPRREHNTDILAFGFIKELGLIERANYLKNIDIEFYFFTLLNMLHMVYLS</sequence>
<protein>
    <submittedName>
        <fullName evidence="1">Uncharacterized protein</fullName>
    </submittedName>
</protein>
<name>M1EV93_EUGVI</name>
<organism evidence="1">
    <name type="scientific">Euglena viridis</name>
    <name type="common">Cercaria viridis</name>
    <dbReference type="NCBI Taxonomy" id="3040"/>
    <lineage>
        <taxon>Eukaryota</taxon>
        <taxon>Discoba</taxon>
        <taxon>Euglenozoa</taxon>
        <taxon>Euglenida</taxon>
        <taxon>Spirocuta</taxon>
        <taxon>Euglenophyceae</taxon>
        <taxon>Euglenales</taxon>
        <taxon>Euglenaceae</taxon>
        <taxon>Euglena</taxon>
    </lineage>
</organism>
<keyword evidence="1" id="KW-0934">Plastid</keyword>
<reference evidence="1" key="1">
    <citation type="submission" date="2011-12" db="EMBL/GenBank/DDBJ databases">
        <title>Comparative chloroplast genomics between Euglena taxa (Euglenophyta).</title>
        <authorList>
            <person name="Bennett M.S."/>
            <person name="Triemer R.E."/>
        </authorList>
    </citation>
    <scope>NUCLEOTIDE SEQUENCE</scope>
    <source>
        <strain evidence="1">NJ001</strain>
    </source>
</reference>
<evidence type="ECO:0000313" key="1">
    <source>
        <dbReference type="EMBL" id="AEY70780.1"/>
    </source>
</evidence>
<proteinExistence type="predicted"/>
<dbReference type="GeneID" id="14697928"/>